<dbReference type="PANTHER" id="PTHR23028">
    <property type="entry name" value="ACETYLTRANSFERASE"/>
    <property type="match status" value="1"/>
</dbReference>
<dbReference type="EMBL" id="WTYV01000001">
    <property type="protein sequence ID" value="MXO70439.1"/>
    <property type="molecule type" value="Genomic_DNA"/>
</dbReference>
<keyword evidence="1" id="KW-0472">Membrane</keyword>
<dbReference type="RefSeq" id="WP_160770359.1">
    <property type="nucleotide sequence ID" value="NZ_WTYV01000001.1"/>
</dbReference>
<keyword evidence="3" id="KW-0808">Transferase</keyword>
<dbReference type="Pfam" id="PF01757">
    <property type="entry name" value="Acyl_transf_3"/>
    <property type="match status" value="1"/>
</dbReference>
<feature type="domain" description="Acyltransferase 3" evidence="2">
    <location>
        <begin position="6"/>
        <end position="298"/>
    </location>
</feature>
<feature type="transmembrane region" description="Helical" evidence="1">
    <location>
        <begin position="145"/>
        <end position="162"/>
    </location>
</feature>
<evidence type="ECO:0000259" key="2">
    <source>
        <dbReference type="Pfam" id="PF01757"/>
    </source>
</evidence>
<dbReference type="PANTHER" id="PTHR23028:SF53">
    <property type="entry name" value="ACYL_TRANSF_3 DOMAIN-CONTAINING PROTEIN"/>
    <property type="match status" value="1"/>
</dbReference>
<evidence type="ECO:0000313" key="3">
    <source>
        <dbReference type="EMBL" id="MXO70439.1"/>
    </source>
</evidence>
<dbReference type="Proteomes" id="UP000466966">
    <property type="component" value="Unassembled WGS sequence"/>
</dbReference>
<proteinExistence type="predicted"/>
<evidence type="ECO:0000256" key="1">
    <source>
        <dbReference type="SAM" id="Phobius"/>
    </source>
</evidence>
<feature type="transmembrane region" description="Helical" evidence="1">
    <location>
        <begin position="117"/>
        <end position="140"/>
    </location>
</feature>
<feature type="transmembrane region" description="Helical" evidence="1">
    <location>
        <begin position="39"/>
        <end position="59"/>
    </location>
</feature>
<dbReference type="InterPro" id="IPR002656">
    <property type="entry name" value="Acyl_transf_3_dom"/>
</dbReference>
<feature type="transmembrane region" description="Helical" evidence="1">
    <location>
        <begin position="280"/>
        <end position="302"/>
    </location>
</feature>
<comment type="caution">
    <text evidence="3">The sequence shown here is derived from an EMBL/GenBank/DDBJ whole genome shotgun (WGS) entry which is preliminary data.</text>
</comment>
<feature type="transmembrane region" description="Helical" evidence="1">
    <location>
        <begin position="12"/>
        <end position="33"/>
    </location>
</feature>
<keyword evidence="1" id="KW-0812">Transmembrane</keyword>
<feature type="transmembrane region" description="Helical" evidence="1">
    <location>
        <begin position="249"/>
        <end position="265"/>
    </location>
</feature>
<dbReference type="InterPro" id="IPR050879">
    <property type="entry name" value="Acyltransferase_3"/>
</dbReference>
<dbReference type="AlphaFoldDB" id="A0A844YSA8"/>
<feature type="transmembrane region" description="Helical" evidence="1">
    <location>
        <begin position="168"/>
        <end position="185"/>
    </location>
</feature>
<evidence type="ECO:0000313" key="4">
    <source>
        <dbReference type="Proteomes" id="UP000466966"/>
    </source>
</evidence>
<dbReference type="GO" id="GO:0000271">
    <property type="term" value="P:polysaccharide biosynthetic process"/>
    <property type="evidence" value="ECO:0007669"/>
    <property type="project" value="TreeGrafter"/>
</dbReference>
<keyword evidence="3" id="KW-0012">Acyltransferase</keyword>
<dbReference type="OrthoDB" id="7425845at2"/>
<organism evidence="3 4">
    <name type="scientific">Alteraurantiacibacter buctensis</name>
    <dbReference type="NCBI Taxonomy" id="1503981"/>
    <lineage>
        <taxon>Bacteria</taxon>
        <taxon>Pseudomonadati</taxon>
        <taxon>Pseudomonadota</taxon>
        <taxon>Alphaproteobacteria</taxon>
        <taxon>Sphingomonadales</taxon>
        <taxon>Erythrobacteraceae</taxon>
        <taxon>Alteraurantiacibacter</taxon>
    </lineage>
</organism>
<feature type="transmembrane region" description="Helical" evidence="1">
    <location>
        <begin position="80"/>
        <end position="105"/>
    </location>
</feature>
<dbReference type="GO" id="GO:0016020">
    <property type="term" value="C:membrane"/>
    <property type="evidence" value="ECO:0007669"/>
    <property type="project" value="TreeGrafter"/>
</dbReference>
<feature type="transmembrane region" description="Helical" evidence="1">
    <location>
        <begin position="192"/>
        <end position="212"/>
    </location>
</feature>
<name>A0A844YSA8_9SPHN</name>
<accession>A0A844YSA8</accession>
<reference evidence="3 4" key="1">
    <citation type="submission" date="2019-12" db="EMBL/GenBank/DDBJ databases">
        <title>Genomic-based taxomic classification of the family Erythrobacteraceae.</title>
        <authorList>
            <person name="Xu L."/>
        </authorList>
    </citation>
    <scope>NUCLEOTIDE SEQUENCE [LARGE SCALE GENOMIC DNA]</scope>
    <source>
        <strain evidence="3 4">M0322</strain>
    </source>
</reference>
<keyword evidence="1" id="KW-1133">Transmembrane helix</keyword>
<protein>
    <submittedName>
        <fullName evidence="3">Acyltransferase family protein</fullName>
    </submittedName>
</protein>
<feature type="transmembrane region" description="Helical" evidence="1">
    <location>
        <begin position="224"/>
        <end position="242"/>
    </location>
</feature>
<sequence length="321" mass="34486">MKRLECLDALRGIAALLVVLQHVLEQAVPHFVLLQWCNIGRLGVFLFFLISGFVVPFSIRGDRPLRRFAISRAARLLPALWLSIAVMLAFASATPGVVLANMAMIARPLGLPELAGVYWTLTYELAFYLVVAGLFTCGLLRNARVVGLATLVLLAGVVPAVPTGYAGMLLNFSLLLTGLLLRLALLEQDPRARPWAVAATVALLAAGSGYALLFDGGNPRIDGLPRLTATLLAVPIFLATVLRQPAAGRVPVFLGTISYSVYLFQEPVLRALHGLLAIDATLYVLAVPAATIAVASAVYFWVERPFIALGQRRTATRPLPA</sequence>
<keyword evidence="4" id="KW-1185">Reference proteome</keyword>
<dbReference type="GO" id="GO:0016747">
    <property type="term" value="F:acyltransferase activity, transferring groups other than amino-acyl groups"/>
    <property type="evidence" value="ECO:0007669"/>
    <property type="project" value="InterPro"/>
</dbReference>
<gene>
    <name evidence="3" type="ORF">GRI99_02185</name>
</gene>